<dbReference type="AlphaFoldDB" id="A0A443RJ69"/>
<name>A0A443RJ69_9ACAR</name>
<reference evidence="3 4" key="1">
    <citation type="journal article" date="2018" name="Gigascience">
        <title>Genomes of trombidid mites reveal novel predicted allergens and laterally-transferred genes associated with secondary metabolism.</title>
        <authorList>
            <person name="Dong X."/>
            <person name="Chaisiri K."/>
            <person name="Xia D."/>
            <person name="Armstrong S.D."/>
            <person name="Fang Y."/>
            <person name="Donnelly M.J."/>
            <person name="Kadowaki T."/>
            <person name="McGarry J.W."/>
            <person name="Darby A.C."/>
            <person name="Makepeace B.L."/>
        </authorList>
    </citation>
    <scope>NUCLEOTIDE SEQUENCE [LARGE SCALE GENOMIC DNA]</scope>
    <source>
        <strain evidence="3">UoL-WK</strain>
    </source>
</reference>
<protein>
    <submittedName>
        <fullName evidence="3">Nose resistant to fluoxetine protein 6-like protein</fullName>
    </submittedName>
</protein>
<evidence type="ECO:0000256" key="1">
    <source>
        <dbReference type="SAM" id="MobiDB-lite"/>
    </source>
</evidence>
<feature type="compositionally biased region" description="Basic and acidic residues" evidence="1">
    <location>
        <begin position="41"/>
        <end position="53"/>
    </location>
</feature>
<dbReference type="SMART" id="SM00703">
    <property type="entry name" value="NRF"/>
    <property type="match status" value="1"/>
</dbReference>
<dbReference type="Pfam" id="PF20146">
    <property type="entry name" value="NRF"/>
    <property type="match status" value="1"/>
</dbReference>
<dbReference type="OrthoDB" id="6511630at2759"/>
<feature type="region of interest" description="Disordered" evidence="1">
    <location>
        <begin position="30"/>
        <end position="54"/>
    </location>
</feature>
<proteinExistence type="predicted"/>
<dbReference type="EMBL" id="NCKU01000496">
    <property type="protein sequence ID" value="RWS15298.1"/>
    <property type="molecule type" value="Genomic_DNA"/>
</dbReference>
<dbReference type="InterPro" id="IPR052728">
    <property type="entry name" value="O2_lipid_transport_reg"/>
</dbReference>
<dbReference type="PANTHER" id="PTHR11161">
    <property type="entry name" value="O-ACYLTRANSFERASE"/>
    <property type="match status" value="1"/>
</dbReference>
<dbReference type="Proteomes" id="UP000285301">
    <property type="component" value="Unassembled WGS sequence"/>
</dbReference>
<dbReference type="InterPro" id="IPR006621">
    <property type="entry name" value="Nose-resist-to-fluoxetine_N"/>
</dbReference>
<dbReference type="PANTHER" id="PTHR11161:SF0">
    <property type="entry name" value="O-ACYLTRANSFERASE LIKE PROTEIN"/>
    <property type="match status" value="1"/>
</dbReference>
<feature type="domain" description="Nose resistant-to-fluoxetine protein N-terminal" evidence="2">
    <location>
        <begin position="104"/>
        <end position="208"/>
    </location>
</feature>
<evidence type="ECO:0000259" key="2">
    <source>
        <dbReference type="SMART" id="SM00703"/>
    </source>
</evidence>
<organism evidence="3 4">
    <name type="scientific">Dinothrombium tinctorium</name>
    <dbReference type="NCBI Taxonomy" id="1965070"/>
    <lineage>
        <taxon>Eukaryota</taxon>
        <taxon>Metazoa</taxon>
        <taxon>Ecdysozoa</taxon>
        <taxon>Arthropoda</taxon>
        <taxon>Chelicerata</taxon>
        <taxon>Arachnida</taxon>
        <taxon>Acari</taxon>
        <taxon>Acariformes</taxon>
        <taxon>Trombidiformes</taxon>
        <taxon>Prostigmata</taxon>
        <taxon>Anystina</taxon>
        <taxon>Parasitengona</taxon>
        <taxon>Trombidioidea</taxon>
        <taxon>Trombidiidae</taxon>
        <taxon>Dinothrombium</taxon>
    </lineage>
</organism>
<gene>
    <name evidence="3" type="ORF">B4U79_05359</name>
</gene>
<evidence type="ECO:0000313" key="3">
    <source>
        <dbReference type="EMBL" id="RWS15298.1"/>
    </source>
</evidence>
<evidence type="ECO:0000313" key="4">
    <source>
        <dbReference type="Proteomes" id="UP000285301"/>
    </source>
</evidence>
<accession>A0A443RJ69</accession>
<keyword evidence="4" id="KW-1185">Reference proteome</keyword>
<comment type="caution">
    <text evidence="3">The sequence shown here is derived from an EMBL/GenBank/DDBJ whole genome shotgun (WGS) entry which is preliminary data.</text>
</comment>
<sequence>MKTNRISIALYAIGILIALTYCKTANKTMSEKEDEEDEEEKKENKVSHKDKLNATRTNETVVSKDPFVRWIQESEKKFKERLKNFVITPEMVDLYMRVDDADLSETCLNSFGVIHHSFKNYETWVFKMMDSSGKVPGGLFYGTMASLGNYDECLDIEAKHKNQVKFVGQYCAIDYRTVFPKSFNINYLKRQLKLAHYLKKLEKVSVKA</sequence>